<dbReference type="PANTHER" id="PTHR21113:SF4">
    <property type="entry name" value="CHITIN-BINDING TYPE-4 DOMAIN-CONTAINING PROTEIN"/>
    <property type="match status" value="1"/>
</dbReference>
<feature type="signal peptide" evidence="1">
    <location>
        <begin position="1"/>
        <end position="18"/>
    </location>
</feature>
<dbReference type="PANTHER" id="PTHR21113">
    <property type="entry name" value="AGAP001705-PA"/>
    <property type="match status" value="1"/>
</dbReference>
<accession>A0A821TNC4</accession>
<proteinExistence type="predicted"/>
<comment type="caution">
    <text evidence="3">The sequence shown here is derived from an EMBL/GenBank/DDBJ whole genome shotgun (WGS) entry which is preliminary data.</text>
</comment>
<evidence type="ECO:0000313" key="4">
    <source>
        <dbReference type="Proteomes" id="UP000663880"/>
    </source>
</evidence>
<organism evidence="3 4">
    <name type="scientific">Pieris macdunnoughi</name>
    <dbReference type="NCBI Taxonomy" id="345717"/>
    <lineage>
        <taxon>Eukaryota</taxon>
        <taxon>Metazoa</taxon>
        <taxon>Ecdysozoa</taxon>
        <taxon>Arthropoda</taxon>
        <taxon>Hexapoda</taxon>
        <taxon>Insecta</taxon>
        <taxon>Pterygota</taxon>
        <taxon>Neoptera</taxon>
        <taxon>Endopterygota</taxon>
        <taxon>Lepidoptera</taxon>
        <taxon>Glossata</taxon>
        <taxon>Ditrysia</taxon>
        <taxon>Papilionoidea</taxon>
        <taxon>Pieridae</taxon>
        <taxon>Pierinae</taxon>
        <taxon>Pieris</taxon>
    </lineage>
</organism>
<dbReference type="OrthoDB" id="64893at2759"/>
<gene>
    <name evidence="3" type="ORF">PMACD_LOCUS9372</name>
</gene>
<dbReference type="Proteomes" id="UP000663880">
    <property type="component" value="Unassembled WGS sequence"/>
</dbReference>
<reference evidence="3" key="1">
    <citation type="submission" date="2021-02" db="EMBL/GenBank/DDBJ databases">
        <authorList>
            <person name="Steward A R."/>
        </authorList>
    </citation>
    <scope>NUCLEOTIDE SEQUENCE</scope>
</reference>
<dbReference type="Pfam" id="PF03067">
    <property type="entry name" value="LPMO_10"/>
    <property type="match status" value="1"/>
</dbReference>
<dbReference type="AlphaFoldDB" id="A0A821TNC4"/>
<evidence type="ECO:0000256" key="1">
    <source>
        <dbReference type="SAM" id="SignalP"/>
    </source>
</evidence>
<name>A0A821TNC4_9NEOP</name>
<dbReference type="InterPro" id="IPR004302">
    <property type="entry name" value="Cellulose/chitin-bd_N"/>
</dbReference>
<evidence type="ECO:0000259" key="2">
    <source>
        <dbReference type="Pfam" id="PF03067"/>
    </source>
</evidence>
<protein>
    <recommendedName>
        <fullName evidence="2">Chitin-binding type-4 domain-containing protein</fullName>
    </recommendedName>
</protein>
<keyword evidence="4" id="KW-1185">Reference proteome</keyword>
<dbReference type="EMBL" id="CAJOBZ010000026">
    <property type="protein sequence ID" value="CAF4878271.1"/>
    <property type="molecule type" value="Genomic_DNA"/>
</dbReference>
<keyword evidence="1" id="KW-0732">Signal</keyword>
<sequence>MLWQLAVAALVVSVCGHARVWSPPGRATAWRLGFKTPPDYDDTGLNCGGFARQHNKNKGRCGICGDAYDLPSPRPHELGGKFGPGTIVANFTSKQIINVAIEITAFHQGYWYLNLCPDAESQECFDRYPLELKNGGFYFFPHRDGNYTVQYRLPKISCDHCVLQWRYVAGNNWGHCSDGTEGMGCGTQETFGSCSDIRITPVEQKKFKFSRKSFGMFTVKRHHYN</sequence>
<feature type="chain" id="PRO_5032969605" description="Chitin-binding type-4 domain-containing protein" evidence="1">
    <location>
        <begin position="19"/>
        <end position="225"/>
    </location>
</feature>
<evidence type="ECO:0000313" key="3">
    <source>
        <dbReference type="EMBL" id="CAF4878271.1"/>
    </source>
</evidence>
<feature type="domain" description="Chitin-binding type-4" evidence="2">
    <location>
        <begin position="17"/>
        <end position="197"/>
    </location>
</feature>